<dbReference type="RefSeq" id="WP_169072218.1">
    <property type="nucleotide sequence ID" value="NZ_SPMX01000145.1"/>
</dbReference>
<name>A0ABX1THL4_9PROT</name>
<feature type="non-terminal residue" evidence="1">
    <location>
        <position position="846"/>
    </location>
</feature>
<organism evidence="1 2">
    <name type="scientific">Candidatus Accumulibacter contiguus</name>
    <dbReference type="NCBI Taxonomy" id="2954381"/>
    <lineage>
        <taxon>Bacteria</taxon>
        <taxon>Pseudomonadati</taxon>
        <taxon>Pseudomonadota</taxon>
        <taxon>Betaproteobacteria</taxon>
        <taxon>Candidatus Accumulibacter</taxon>
    </lineage>
</organism>
<protein>
    <submittedName>
        <fullName evidence="1">PglZ domain-containing protein</fullName>
    </submittedName>
</protein>
<dbReference type="Pfam" id="PF08665">
    <property type="entry name" value="PglZ"/>
    <property type="match status" value="1"/>
</dbReference>
<comment type="caution">
    <text evidence="1">The sequence shown here is derived from an EMBL/GenBank/DDBJ whole genome shotgun (WGS) entry which is preliminary data.</text>
</comment>
<accession>A0ABX1THL4</accession>
<sequence>MILDALVSQLDQRFQHEKRAQICLWFDEKIEFARLLPALTAHLDQMQRPPFVLLEYDAGANHGQIWLKHRVHQLLSQAANAEARRCLRFVLYVPVSEDCLDVAADRDDGVRLDLLEEYRTGGVLWRIGGKRPTLFSCLRLAGVALPDNPTDQRRLWDGGRDSLLAKYVAKFADRPAVFWATQLTPELAQSRLIGDVDQTILDLALEPNTAWKTLQQEGLDREFLSMVRERYGFEVPVHSPEEWIENLVAALALTETFLGYGEPADFPFADRLPPLAVRPHHQQLLQRWLRDAEYRAAWDRWVEAVEPRLDLSAWARGRTGLSFGFPHLSCLRLQQTYEAFDAAAAKDSSTTAFFEGHTELIAKELEFAKASATGGTNWSLLRDLCVFRDDCAKGVAKVQSAGSLFDLVRIYVDHAGAIEWKHIGLRQGADEEGRSAVARVADRAYATYALALNDAFFQRLADGGTLKARGVPGVTSRLEQTLWKAKGRRAVVIVDALRYDCALAVRDQLRGHAVEVEPVMAVLPTVTPVGMTALLPLGDGEVTVEIKGNTLHLKVNGKDTSVRENRLALLKAFGADCRDITDVEQNASVPSGLGELLVVFGHEDVDHIGHGQAESLIRHIHLEIGRLARLVRKLHRWGYTRVHLVTDHGFILLDESKLPNEVPCEKAWCLLLKERFALVPASADLPLVRLPFAWDPEMRVAVPPGLAFFKAEKSFSHGGASVQELIIPHLVSRGPAAQEKRVGVEVVLPTYELQRTAVKVILRPVVTTAATAAQMPLFSETGRTLSLDVVRRQGDGKIVSVVAGKPKEVRLEGQGQEQSVTAFFHTAARFQAGELLELDIRDVETL</sequence>
<gene>
    <name evidence="1" type="ORF">E4Q08_23660</name>
</gene>
<evidence type="ECO:0000313" key="1">
    <source>
        <dbReference type="EMBL" id="NMQ08010.1"/>
    </source>
</evidence>
<keyword evidence="2" id="KW-1185">Reference proteome</keyword>
<dbReference type="EMBL" id="SPMX01000145">
    <property type="protein sequence ID" value="NMQ08010.1"/>
    <property type="molecule type" value="Genomic_DNA"/>
</dbReference>
<dbReference type="Proteomes" id="UP000886469">
    <property type="component" value="Unassembled WGS sequence"/>
</dbReference>
<proteinExistence type="predicted"/>
<reference evidence="1" key="1">
    <citation type="submission" date="2019-03" db="EMBL/GenBank/DDBJ databases">
        <title>Metabolic reconstructions from genomes of highly enriched 'Candidatus Accumulibacter' and 'Candidatus Competibacter' bioreactor populations.</title>
        <authorList>
            <person name="Annavajhala M.K."/>
            <person name="Welles L."/>
            <person name="Abbas B."/>
            <person name="Sorokin D."/>
            <person name="Park H."/>
            <person name="Van Loosdrecht M."/>
            <person name="Chandran K."/>
        </authorList>
    </citation>
    <scope>NUCLEOTIDE SEQUENCE</scope>
    <source>
        <strain evidence="1">SBR_L</strain>
    </source>
</reference>
<evidence type="ECO:0000313" key="2">
    <source>
        <dbReference type="Proteomes" id="UP000886469"/>
    </source>
</evidence>